<feature type="region of interest" description="Disordered" evidence="1">
    <location>
        <begin position="12"/>
        <end position="33"/>
    </location>
</feature>
<dbReference type="Gene3D" id="1.20.920.20">
    <property type="match status" value="1"/>
</dbReference>
<protein>
    <submittedName>
        <fullName evidence="2">Dynein beta chain, ciliary-like 1</fullName>
    </submittedName>
</protein>
<evidence type="ECO:0000313" key="3">
    <source>
        <dbReference type="Proteomes" id="UP000747542"/>
    </source>
</evidence>
<evidence type="ECO:0000256" key="1">
    <source>
        <dbReference type="SAM" id="MobiDB-lite"/>
    </source>
</evidence>
<feature type="compositionally biased region" description="Low complexity" evidence="1">
    <location>
        <begin position="13"/>
        <end position="32"/>
    </location>
</feature>
<organism evidence="2 3">
    <name type="scientific">Homarus americanus</name>
    <name type="common">American lobster</name>
    <dbReference type="NCBI Taxonomy" id="6706"/>
    <lineage>
        <taxon>Eukaryota</taxon>
        <taxon>Metazoa</taxon>
        <taxon>Ecdysozoa</taxon>
        <taxon>Arthropoda</taxon>
        <taxon>Crustacea</taxon>
        <taxon>Multicrustacea</taxon>
        <taxon>Malacostraca</taxon>
        <taxon>Eumalacostraca</taxon>
        <taxon>Eucarida</taxon>
        <taxon>Decapoda</taxon>
        <taxon>Pleocyemata</taxon>
        <taxon>Astacidea</taxon>
        <taxon>Nephropoidea</taxon>
        <taxon>Nephropidae</taxon>
        <taxon>Homarus</taxon>
    </lineage>
</organism>
<comment type="caution">
    <text evidence="2">The sequence shown here is derived from an EMBL/GenBank/DDBJ whole genome shotgun (WGS) entry which is preliminary data.</text>
</comment>
<dbReference type="Proteomes" id="UP000747542">
    <property type="component" value="Unassembled WGS sequence"/>
</dbReference>
<reference evidence="2" key="1">
    <citation type="journal article" date="2021" name="Sci. Adv.">
        <title>The American lobster genome reveals insights on longevity, neural, and immune adaptations.</title>
        <authorList>
            <person name="Polinski J.M."/>
            <person name="Zimin A.V."/>
            <person name="Clark K.F."/>
            <person name="Kohn A.B."/>
            <person name="Sadowski N."/>
            <person name="Timp W."/>
            <person name="Ptitsyn A."/>
            <person name="Khanna P."/>
            <person name="Romanova D.Y."/>
            <person name="Williams P."/>
            <person name="Greenwood S.J."/>
            <person name="Moroz L.L."/>
            <person name="Walt D.R."/>
            <person name="Bodnar A.G."/>
        </authorList>
    </citation>
    <scope>NUCLEOTIDE SEQUENCE</scope>
    <source>
        <strain evidence="2">GMGI-L3</strain>
    </source>
</reference>
<dbReference type="AlphaFoldDB" id="A0A8J5TKL8"/>
<dbReference type="EMBL" id="JAHLQT010007678">
    <property type="protein sequence ID" value="KAG7174168.1"/>
    <property type="molecule type" value="Genomic_DNA"/>
</dbReference>
<keyword evidence="3" id="KW-1185">Reference proteome</keyword>
<accession>A0A8J5TKL8</accession>
<proteinExistence type="predicted"/>
<name>A0A8J5TKL8_HOMAM</name>
<gene>
    <name evidence="2" type="primary">Dyhc-L1</name>
    <name evidence="2" type="ORF">Hamer_G003062</name>
</gene>
<evidence type="ECO:0000313" key="2">
    <source>
        <dbReference type="EMBL" id="KAG7174168.1"/>
    </source>
</evidence>
<sequence length="171" mass="18552">MLGCVGGVGGFGPASSQPSSAAPPSTGSTSPQEALVSVSETFLGNIVYLPWQPTTHNVVVSLYQTSKQNRLVTREKGGLRESVSKFMSHVHGSVNDMSRLYLTNDRRYNYTTPKPSSASFRSTPTCFVPKHNDLQAKIERLRMVDALKAKLANAGGGVAEEERRGRQAHPY</sequence>